<evidence type="ECO:0000313" key="16">
    <source>
        <dbReference type="Proteomes" id="UP000828390"/>
    </source>
</evidence>
<evidence type="ECO:0000256" key="7">
    <source>
        <dbReference type="ARBA" id="ARBA00022968"/>
    </source>
</evidence>
<evidence type="ECO:0000256" key="11">
    <source>
        <dbReference type="ARBA" id="ARBA00037847"/>
    </source>
</evidence>
<comment type="caution">
    <text evidence="15">The sequence shown here is derived from an EMBL/GenBank/DDBJ whole genome shotgun (WGS) entry which is preliminary data.</text>
</comment>
<evidence type="ECO:0000256" key="9">
    <source>
        <dbReference type="ARBA" id="ARBA00023136"/>
    </source>
</evidence>
<keyword evidence="6" id="KW-0720">Serine protease</keyword>
<dbReference type="PANTHER" id="PTHR11731">
    <property type="entry name" value="PROTEASE FAMILY S9B,C DIPEPTIDYL-PEPTIDASE IV-RELATED"/>
    <property type="match status" value="1"/>
</dbReference>
<keyword evidence="10" id="KW-0325">Glycoprotein</keyword>
<dbReference type="Pfam" id="PF00326">
    <property type="entry name" value="Peptidase_S9"/>
    <property type="match status" value="1"/>
</dbReference>
<dbReference type="SUPFAM" id="SSF82171">
    <property type="entry name" value="DPP6 N-terminal domain-like"/>
    <property type="match status" value="1"/>
</dbReference>
<evidence type="ECO:0000256" key="8">
    <source>
        <dbReference type="ARBA" id="ARBA00022989"/>
    </source>
</evidence>
<dbReference type="GO" id="GO:0004177">
    <property type="term" value="F:aminopeptidase activity"/>
    <property type="evidence" value="ECO:0007669"/>
    <property type="project" value="UniProtKB-KW"/>
</dbReference>
<keyword evidence="3" id="KW-0645">Protease</keyword>
<keyword evidence="7" id="KW-0735">Signal-anchor</keyword>
<accession>A0A9D4DM51</accession>
<feature type="non-terminal residue" evidence="15">
    <location>
        <position position="1"/>
    </location>
</feature>
<dbReference type="FunFam" id="3.40.50.1820:FF:000003">
    <property type="entry name" value="Dipeptidyl peptidase 4"/>
    <property type="match status" value="1"/>
</dbReference>
<dbReference type="GO" id="GO:0008239">
    <property type="term" value="F:dipeptidyl-peptidase activity"/>
    <property type="evidence" value="ECO:0007669"/>
    <property type="project" value="TreeGrafter"/>
</dbReference>
<protein>
    <submittedName>
        <fullName evidence="15">Uncharacterized protein</fullName>
    </submittedName>
</protein>
<evidence type="ECO:0000259" key="13">
    <source>
        <dbReference type="Pfam" id="PF00326"/>
    </source>
</evidence>
<comment type="subcellular location">
    <subcellularLocation>
        <location evidence="11">Endomembrane system</location>
        <topology evidence="11">Single-pass membrane protein</topology>
    </subcellularLocation>
    <subcellularLocation>
        <location evidence="1">Membrane</location>
        <topology evidence="1">Single-pass type II membrane protein</topology>
    </subcellularLocation>
</comment>
<evidence type="ECO:0000313" key="15">
    <source>
        <dbReference type="EMBL" id="KAH3751543.1"/>
    </source>
</evidence>
<evidence type="ECO:0000256" key="10">
    <source>
        <dbReference type="ARBA" id="ARBA00023180"/>
    </source>
</evidence>
<evidence type="ECO:0000256" key="6">
    <source>
        <dbReference type="ARBA" id="ARBA00022825"/>
    </source>
</evidence>
<reference evidence="15" key="2">
    <citation type="submission" date="2020-11" db="EMBL/GenBank/DDBJ databases">
        <authorList>
            <person name="McCartney M.A."/>
            <person name="Auch B."/>
            <person name="Kono T."/>
            <person name="Mallez S."/>
            <person name="Becker A."/>
            <person name="Gohl D.M."/>
            <person name="Silverstein K.A.T."/>
            <person name="Koren S."/>
            <person name="Bechman K.B."/>
            <person name="Herman A."/>
            <person name="Abrahante J.E."/>
            <person name="Garbe J."/>
        </authorList>
    </citation>
    <scope>NUCLEOTIDE SEQUENCE</scope>
    <source>
        <strain evidence="15">Duluth1</strain>
        <tissue evidence="15">Whole animal</tissue>
    </source>
</reference>
<dbReference type="GO" id="GO:0012505">
    <property type="term" value="C:endomembrane system"/>
    <property type="evidence" value="ECO:0007669"/>
    <property type="project" value="UniProtKB-SubCell"/>
</dbReference>
<evidence type="ECO:0000256" key="5">
    <source>
        <dbReference type="ARBA" id="ARBA00022801"/>
    </source>
</evidence>
<gene>
    <name evidence="15" type="ORF">DPMN_186108</name>
</gene>
<evidence type="ECO:0000259" key="14">
    <source>
        <dbReference type="Pfam" id="PF00930"/>
    </source>
</evidence>
<evidence type="ECO:0000256" key="4">
    <source>
        <dbReference type="ARBA" id="ARBA00022692"/>
    </source>
</evidence>
<keyword evidence="16" id="KW-1185">Reference proteome</keyword>
<keyword evidence="9 12" id="KW-0472">Membrane</keyword>
<organism evidence="15 16">
    <name type="scientific">Dreissena polymorpha</name>
    <name type="common">Zebra mussel</name>
    <name type="synonym">Mytilus polymorpha</name>
    <dbReference type="NCBI Taxonomy" id="45954"/>
    <lineage>
        <taxon>Eukaryota</taxon>
        <taxon>Metazoa</taxon>
        <taxon>Spiralia</taxon>
        <taxon>Lophotrochozoa</taxon>
        <taxon>Mollusca</taxon>
        <taxon>Bivalvia</taxon>
        <taxon>Autobranchia</taxon>
        <taxon>Heteroconchia</taxon>
        <taxon>Euheterodonta</taxon>
        <taxon>Imparidentia</taxon>
        <taxon>Neoheterodontei</taxon>
        <taxon>Myida</taxon>
        <taxon>Dreissenoidea</taxon>
        <taxon>Dreissenidae</taxon>
        <taxon>Dreissena</taxon>
    </lineage>
</organism>
<keyword evidence="4 12" id="KW-0812">Transmembrane</keyword>
<dbReference type="Pfam" id="PF00930">
    <property type="entry name" value="DPPIV_N"/>
    <property type="match status" value="1"/>
</dbReference>
<reference evidence="15" key="1">
    <citation type="journal article" date="2019" name="bioRxiv">
        <title>The Genome of the Zebra Mussel, Dreissena polymorpha: A Resource for Invasive Species Research.</title>
        <authorList>
            <person name="McCartney M.A."/>
            <person name="Auch B."/>
            <person name="Kono T."/>
            <person name="Mallez S."/>
            <person name="Zhang Y."/>
            <person name="Obille A."/>
            <person name="Becker A."/>
            <person name="Abrahante J.E."/>
            <person name="Garbe J."/>
            <person name="Badalamenti J.P."/>
            <person name="Herman A."/>
            <person name="Mangelson H."/>
            <person name="Liachko I."/>
            <person name="Sullivan S."/>
            <person name="Sone E.D."/>
            <person name="Koren S."/>
            <person name="Silverstein K.A.T."/>
            <person name="Beckman K.B."/>
            <person name="Gohl D.M."/>
        </authorList>
    </citation>
    <scope>NUCLEOTIDE SEQUENCE</scope>
    <source>
        <strain evidence="15">Duluth1</strain>
        <tissue evidence="15">Whole animal</tissue>
    </source>
</reference>
<dbReference type="AlphaFoldDB" id="A0A9D4DM51"/>
<dbReference type="SUPFAM" id="SSF53474">
    <property type="entry name" value="alpha/beta-Hydrolases"/>
    <property type="match status" value="1"/>
</dbReference>
<keyword evidence="8 12" id="KW-1133">Transmembrane helix</keyword>
<dbReference type="GO" id="GO:0005886">
    <property type="term" value="C:plasma membrane"/>
    <property type="evidence" value="ECO:0007669"/>
    <property type="project" value="TreeGrafter"/>
</dbReference>
<dbReference type="GO" id="GO:0008236">
    <property type="term" value="F:serine-type peptidase activity"/>
    <property type="evidence" value="ECO:0007669"/>
    <property type="project" value="UniProtKB-KW"/>
</dbReference>
<dbReference type="GO" id="GO:0006508">
    <property type="term" value="P:proteolysis"/>
    <property type="evidence" value="ECO:0007669"/>
    <property type="project" value="UniProtKB-KW"/>
</dbReference>
<keyword evidence="2" id="KW-0031">Aminopeptidase</keyword>
<sequence length="805" mass="91280">ELVGTTQEKRNWRGIIIALLVILTVIALIVTATILVTPKKVDEIVKKKLDFRGFIKGEYEPKTFNPIMIKGEDAFLYRSRDGGVHKYDCGVNITQPLFDNSSFRVLNTDQCSISADGMFALFQYNIYQVYRHSTLSKYKIINITTKQSHSLVTVHGDQFQTVRWSPVGHSLVFVQYNDLYYMRDPTRRGVIQLTFDGFENIDRIFNGVPDWVYEEEILRSNSAFWFSPDGSYILYASFDDRDVMTYEIAMYDVTGDEFGRTEHLAYPKPGTPNPKVVLKVVHLISNATSTIPVPTELKNIDYYFTAVTWQDESHVLVTWMNRAQNMSILSLCEANGASCKKNLRVESPTGWVDLFRPVVFKPDGSKYFLLLSQTDGAAGSFQHIAMVDSDSDITGTFSDGSKTFITAGQWDVFDIVGYDNSLEQIYFTATNMDDPTEKHLYRATVQKDSPDFKSIKCLSCDVSDDCLYVDATFTSSGKYYILACKGPGIPIYYLYSTENGLVTVLEDNADLRTKLDDYSLAVAEFLKLPIDKEETDHMWVKALLPPVLRKEEITTYNILFKVNGSPGTQLVTKEFNIGWEQYLCSCHSVIVVFVDGRGSGGRGNRWMHAVYKQLGQLEADDIITAANHFNNLHYVNENTTVWGASYGGFLTASVIARASNAFRCGMAVSPVTDWRYYDSVFTERYMGLPTANDNLGGYNAANISKYASNFKSARFIIIHGTGDDNVHFQNSAQLIKALVEEDVYFRQQIYPDENHFLNEKSTKIHLYNTMEDFILHCYGKPKSIIEFISEPSEKDVDPPEEEETE</sequence>
<keyword evidence="5" id="KW-0378">Hydrolase</keyword>
<dbReference type="Gene3D" id="3.40.50.1820">
    <property type="entry name" value="alpha/beta hydrolase"/>
    <property type="match status" value="1"/>
</dbReference>
<dbReference type="InterPro" id="IPR050278">
    <property type="entry name" value="Serine_Prot_S9B/DPPIV"/>
</dbReference>
<evidence type="ECO:0000256" key="3">
    <source>
        <dbReference type="ARBA" id="ARBA00022670"/>
    </source>
</evidence>
<dbReference type="Gene3D" id="2.140.10.30">
    <property type="entry name" value="Dipeptidylpeptidase IV, N-terminal domain"/>
    <property type="match status" value="1"/>
</dbReference>
<dbReference type="InterPro" id="IPR001375">
    <property type="entry name" value="Peptidase_S9_cat"/>
</dbReference>
<evidence type="ECO:0000256" key="1">
    <source>
        <dbReference type="ARBA" id="ARBA00004606"/>
    </source>
</evidence>
<evidence type="ECO:0000256" key="2">
    <source>
        <dbReference type="ARBA" id="ARBA00022438"/>
    </source>
</evidence>
<dbReference type="PANTHER" id="PTHR11731:SF200">
    <property type="entry name" value="DIPEPTIDYL PEPTIDASE 10, ISOFORM B"/>
    <property type="match status" value="1"/>
</dbReference>
<dbReference type="Proteomes" id="UP000828390">
    <property type="component" value="Unassembled WGS sequence"/>
</dbReference>
<feature type="domain" description="Peptidase S9 prolyl oligopeptidase catalytic" evidence="13">
    <location>
        <begin position="578"/>
        <end position="780"/>
    </location>
</feature>
<dbReference type="EMBL" id="JAIWYP010000010">
    <property type="protein sequence ID" value="KAH3751543.1"/>
    <property type="molecule type" value="Genomic_DNA"/>
</dbReference>
<dbReference type="InterPro" id="IPR029058">
    <property type="entry name" value="AB_hydrolase_fold"/>
</dbReference>
<proteinExistence type="predicted"/>
<feature type="transmembrane region" description="Helical" evidence="12">
    <location>
        <begin position="12"/>
        <end position="36"/>
    </location>
</feature>
<dbReference type="InterPro" id="IPR002469">
    <property type="entry name" value="Peptidase_S9B_N"/>
</dbReference>
<name>A0A9D4DM51_DREPO</name>
<feature type="domain" description="Dipeptidylpeptidase IV N-terminal" evidence="14">
    <location>
        <begin position="114"/>
        <end position="490"/>
    </location>
</feature>
<evidence type="ECO:0000256" key="12">
    <source>
        <dbReference type="SAM" id="Phobius"/>
    </source>
</evidence>